<keyword evidence="3 4" id="KW-0687">Ribonucleoprotein</keyword>
<evidence type="ECO:0000313" key="7">
    <source>
        <dbReference type="Proteomes" id="UP000492821"/>
    </source>
</evidence>
<evidence type="ECO:0000256" key="3">
    <source>
        <dbReference type="ARBA" id="ARBA00023274"/>
    </source>
</evidence>
<evidence type="ECO:0000259" key="5">
    <source>
        <dbReference type="Pfam" id="PF00298"/>
    </source>
</evidence>
<name>A0A7E4ZX64_PANRE</name>
<organism evidence="7 8">
    <name type="scientific">Panagrellus redivivus</name>
    <name type="common">Microworm</name>
    <dbReference type="NCBI Taxonomy" id="6233"/>
    <lineage>
        <taxon>Eukaryota</taxon>
        <taxon>Metazoa</taxon>
        <taxon>Ecdysozoa</taxon>
        <taxon>Nematoda</taxon>
        <taxon>Chromadorea</taxon>
        <taxon>Rhabditida</taxon>
        <taxon>Tylenchina</taxon>
        <taxon>Panagrolaimomorpha</taxon>
        <taxon>Panagrolaimoidea</taxon>
        <taxon>Panagrolaimidae</taxon>
        <taxon>Panagrellus</taxon>
    </lineage>
</organism>
<dbReference type="InterPro" id="IPR000911">
    <property type="entry name" value="Ribosomal_uL11"/>
</dbReference>
<comment type="similarity">
    <text evidence="1 4">Belongs to the universal ribosomal protein uL11 family.</text>
</comment>
<dbReference type="InterPro" id="IPR036769">
    <property type="entry name" value="Ribosomal_uL11_C_sf"/>
</dbReference>
<evidence type="ECO:0000259" key="6">
    <source>
        <dbReference type="Pfam" id="PF03946"/>
    </source>
</evidence>
<dbReference type="WBParaSite" id="Pan_g22711.t1">
    <property type="protein sequence ID" value="Pan_g22711.t1"/>
    <property type="gene ID" value="Pan_g22711"/>
</dbReference>
<dbReference type="SUPFAM" id="SSF46906">
    <property type="entry name" value="Ribosomal protein L11, C-terminal domain"/>
    <property type="match status" value="1"/>
</dbReference>
<reference evidence="8" key="2">
    <citation type="submission" date="2020-10" db="UniProtKB">
        <authorList>
            <consortium name="WormBaseParasite"/>
        </authorList>
    </citation>
    <scope>IDENTIFICATION</scope>
</reference>
<dbReference type="InterPro" id="IPR020783">
    <property type="entry name" value="Ribosomal_uL11_C"/>
</dbReference>
<dbReference type="PANTHER" id="PTHR11661:SF2">
    <property type="entry name" value="LARGE RIBOSOMAL SUBUNIT PROTEIN UL11"/>
    <property type="match status" value="1"/>
</dbReference>
<dbReference type="PANTHER" id="PTHR11661">
    <property type="entry name" value="60S RIBOSOMAL PROTEIN L12"/>
    <property type="match status" value="1"/>
</dbReference>
<feature type="domain" description="Large ribosomal subunit protein uL11 N-terminal" evidence="6">
    <location>
        <begin position="12"/>
        <end position="65"/>
    </location>
</feature>
<feature type="domain" description="Large ribosomal subunit protein uL11 C-terminal" evidence="5">
    <location>
        <begin position="72"/>
        <end position="134"/>
    </location>
</feature>
<dbReference type="SMART" id="SM00649">
    <property type="entry name" value="RL11"/>
    <property type="match status" value="1"/>
</dbReference>
<evidence type="ECO:0000256" key="4">
    <source>
        <dbReference type="RuleBase" id="RU003978"/>
    </source>
</evidence>
<dbReference type="GO" id="GO:0006412">
    <property type="term" value="P:translation"/>
    <property type="evidence" value="ECO:0007669"/>
    <property type="project" value="InterPro"/>
</dbReference>
<dbReference type="InterPro" id="IPR020784">
    <property type="entry name" value="Ribosomal_uL11_N"/>
</dbReference>
<dbReference type="AlphaFoldDB" id="A0A7E4ZX64"/>
<sequence>MQPALNDAVIFYVRCIGGEICDPSGLISKVDPLGLNPRKIAEDIARATQDWHDYKVTCKLTIQNRVARIDVVPSAENLIARELKIPGRPALGDKTIYDLTFDQLINVARQMRPRSGARKLEGTVKEILGTAQSMHYCTIDGKKPYDIVTMIRNGTLTVPEE</sequence>
<keyword evidence="2 4" id="KW-0689">Ribosomal protein</keyword>
<dbReference type="SUPFAM" id="SSF54747">
    <property type="entry name" value="Ribosomal L11/L12e N-terminal domain"/>
    <property type="match status" value="1"/>
</dbReference>
<dbReference type="Gene3D" id="1.10.10.250">
    <property type="entry name" value="Ribosomal protein L11, C-terminal domain"/>
    <property type="match status" value="1"/>
</dbReference>
<dbReference type="Pfam" id="PF03946">
    <property type="entry name" value="Ribosomal_L11_N"/>
    <property type="match status" value="1"/>
</dbReference>
<evidence type="ECO:0000256" key="2">
    <source>
        <dbReference type="ARBA" id="ARBA00022980"/>
    </source>
</evidence>
<reference evidence="7" key="1">
    <citation type="journal article" date="2013" name="Genetics">
        <title>The draft genome and transcriptome of Panagrellus redivivus are shaped by the harsh demands of a free-living lifestyle.</title>
        <authorList>
            <person name="Srinivasan J."/>
            <person name="Dillman A.R."/>
            <person name="Macchietto M.G."/>
            <person name="Heikkinen L."/>
            <person name="Lakso M."/>
            <person name="Fracchia K.M."/>
            <person name="Antoshechkin I."/>
            <person name="Mortazavi A."/>
            <person name="Wong G."/>
            <person name="Sternberg P.W."/>
        </authorList>
    </citation>
    <scope>NUCLEOTIDE SEQUENCE [LARGE SCALE GENOMIC DNA]</scope>
    <source>
        <strain evidence="7">MT8872</strain>
    </source>
</reference>
<protein>
    <submittedName>
        <fullName evidence="8">Ribosomal_L11 domain-containing protein</fullName>
    </submittedName>
</protein>
<evidence type="ECO:0000313" key="8">
    <source>
        <dbReference type="WBParaSite" id="Pan_g22711.t1"/>
    </source>
</evidence>
<dbReference type="GO" id="GO:0003735">
    <property type="term" value="F:structural constituent of ribosome"/>
    <property type="evidence" value="ECO:0007669"/>
    <property type="project" value="InterPro"/>
</dbReference>
<dbReference type="Pfam" id="PF00298">
    <property type="entry name" value="Ribosomal_L11"/>
    <property type="match status" value="1"/>
</dbReference>
<dbReference type="InterPro" id="IPR036796">
    <property type="entry name" value="Ribosomal_uL11_N_sf"/>
</dbReference>
<dbReference type="GO" id="GO:0070180">
    <property type="term" value="F:large ribosomal subunit rRNA binding"/>
    <property type="evidence" value="ECO:0007669"/>
    <property type="project" value="TreeGrafter"/>
</dbReference>
<evidence type="ECO:0000256" key="1">
    <source>
        <dbReference type="ARBA" id="ARBA00010537"/>
    </source>
</evidence>
<accession>A0A7E4ZX64</accession>
<dbReference type="GO" id="GO:0022625">
    <property type="term" value="C:cytosolic large ribosomal subunit"/>
    <property type="evidence" value="ECO:0007669"/>
    <property type="project" value="TreeGrafter"/>
</dbReference>
<keyword evidence="7" id="KW-1185">Reference proteome</keyword>
<dbReference type="Proteomes" id="UP000492821">
    <property type="component" value="Unassembled WGS sequence"/>
</dbReference>
<dbReference type="Gene3D" id="3.30.1550.10">
    <property type="entry name" value="Ribosomal protein L11/L12, N-terminal domain"/>
    <property type="match status" value="1"/>
</dbReference>
<proteinExistence type="inferred from homology"/>